<evidence type="ECO:0000313" key="2">
    <source>
        <dbReference type="EMBL" id="KAI7837007.1"/>
    </source>
</evidence>
<feature type="region of interest" description="Disordered" evidence="1">
    <location>
        <begin position="132"/>
        <end position="186"/>
    </location>
</feature>
<feature type="compositionally biased region" description="Low complexity" evidence="1">
    <location>
        <begin position="160"/>
        <end position="176"/>
    </location>
</feature>
<dbReference type="AlphaFoldDB" id="A0AAD5H2I9"/>
<gene>
    <name evidence="2" type="ORF">COHA_009187</name>
</gene>
<comment type="caution">
    <text evidence="2">The sequence shown here is derived from an EMBL/GenBank/DDBJ whole genome shotgun (WGS) entry which is preliminary data.</text>
</comment>
<reference evidence="2" key="1">
    <citation type="submission" date="2020-11" db="EMBL/GenBank/DDBJ databases">
        <title>Chlorella ohadii genome sequencing and assembly.</title>
        <authorList>
            <person name="Murik O."/>
            <person name="Treves H."/>
            <person name="Kedem I."/>
            <person name="Shotland Y."/>
            <person name="Kaplan A."/>
        </authorList>
    </citation>
    <scope>NUCLEOTIDE SEQUENCE</scope>
    <source>
        <strain evidence="2">1</strain>
    </source>
</reference>
<protein>
    <submittedName>
        <fullName evidence="2">Uncharacterized protein</fullName>
    </submittedName>
</protein>
<sequence>MLARAAEHGVAPITWQELGGQKDLVAFSHGKLLACACSCLFQEHLYCAWQELGEQQDLVAFSHGPMEASSHVETTLTQLVQQLVVEAQVRRLERQHGLRLSPTELLANSLGKLAAGVQQLEQGLAAAAPAAASGAMDGPTGAPAGSSGNSNGNGSGGGPAPSSSAPQGSTTTSSSSSGGGSSRRPAMMLFAGRRSSSRRFLLLQNW</sequence>
<proteinExistence type="predicted"/>
<dbReference type="Proteomes" id="UP001205105">
    <property type="component" value="Unassembled WGS sequence"/>
</dbReference>
<dbReference type="EMBL" id="JADXDR010000168">
    <property type="protein sequence ID" value="KAI7837007.1"/>
    <property type="molecule type" value="Genomic_DNA"/>
</dbReference>
<name>A0AAD5H2I9_9CHLO</name>
<feature type="compositionally biased region" description="Low complexity" evidence="1">
    <location>
        <begin position="132"/>
        <end position="150"/>
    </location>
</feature>
<evidence type="ECO:0000256" key="1">
    <source>
        <dbReference type="SAM" id="MobiDB-lite"/>
    </source>
</evidence>
<organism evidence="2 3">
    <name type="scientific">Chlorella ohadii</name>
    <dbReference type="NCBI Taxonomy" id="2649997"/>
    <lineage>
        <taxon>Eukaryota</taxon>
        <taxon>Viridiplantae</taxon>
        <taxon>Chlorophyta</taxon>
        <taxon>core chlorophytes</taxon>
        <taxon>Trebouxiophyceae</taxon>
        <taxon>Chlorellales</taxon>
        <taxon>Chlorellaceae</taxon>
        <taxon>Chlorella clade</taxon>
        <taxon>Chlorella</taxon>
    </lineage>
</organism>
<keyword evidence="3" id="KW-1185">Reference proteome</keyword>
<accession>A0AAD5H2I9</accession>
<evidence type="ECO:0000313" key="3">
    <source>
        <dbReference type="Proteomes" id="UP001205105"/>
    </source>
</evidence>